<dbReference type="RefSeq" id="WP_042359745.1">
    <property type="nucleotide sequence ID" value="NZ_JAFBEC010000022.1"/>
</dbReference>
<reference evidence="2 3" key="1">
    <citation type="submission" date="2021-01" db="EMBL/GenBank/DDBJ databases">
        <title>Genomic Encyclopedia of Type Strains, Phase IV (KMG-IV): sequencing the most valuable type-strain genomes for metagenomic binning, comparative biology and taxonomic classification.</title>
        <authorList>
            <person name="Goeker M."/>
        </authorList>
    </citation>
    <scope>NUCLEOTIDE SEQUENCE [LARGE SCALE GENOMIC DNA]</scope>
    <source>
        <strain evidence="2 3">DSM 25540</strain>
    </source>
</reference>
<keyword evidence="1" id="KW-0175">Coiled coil</keyword>
<organism evidence="2 3">
    <name type="scientific">Geomicrobium sediminis</name>
    <dbReference type="NCBI Taxonomy" id="1347788"/>
    <lineage>
        <taxon>Bacteria</taxon>
        <taxon>Bacillati</taxon>
        <taxon>Bacillota</taxon>
        <taxon>Bacilli</taxon>
        <taxon>Bacillales</taxon>
        <taxon>Geomicrobium</taxon>
    </lineage>
</organism>
<keyword evidence="2" id="KW-0966">Cell projection</keyword>
<sequence length="60" mass="6911">MTIDEAKQQLQMLKADYARVQGDLEKIESIGGNVRPVTRQLKQLEEEIQVARQTVNELEQ</sequence>
<keyword evidence="2" id="KW-0282">Flagellum</keyword>
<evidence type="ECO:0000313" key="3">
    <source>
        <dbReference type="Proteomes" id="UP000741863"/>
    </source>
</evidence>
<protein>
    <submittedName>
        <fullName evidence="2">Flagellar biosynthesis chaperone FliJ</fullName>
    </submittedName>
</protein>
<dbReference type="EMBL" id="JAFBEC010000022">
    <property type="protein sequence ID" value="MBM7635034.1"/>
    <property type="molecule type" value="Genomic_DNA"/>
</dbReference>
<dbReference type="Proteomes" id="UP000741863">
    <property type="component" value="Unassembled WGS sequence"/>
</dbReference>
<keyword evidence="2" id="KW-0969">Cilium</keyword>
<name>A0ABS2PHX1_9BACL</name>
<dbReference type="Gene3D" id="1.10.1420.10">
    <property type="match status" value="1"/>
</dbReference>
<dbReference type="NCBIfam" id="NF040877">
    <property type="entry name" value="SE1832_fam"/>
    <property type="match status" value="1"/>
</dbReference>
<proteinExistence type="predicted"/>
<dbReference type="InterPro" id="IPR048062">
    <property type="entry name" value="SE1832-like"/>
</dbReference>
<evidence type="ECO:0000256" key="1">
    <source>
        <dbReference type="SAM" id="Coils"/>
    </source>
</evidence>
<keyword evidence="3" id="KW-1185">Reference proteome</keyword>
<evidence type="ECO:0000313" key="2">
    <source>
        <dbReference type="EMBL" id="MBM7635034.1"/>
    </source>
</evidence>
<comment type="caution">
    <text evidence="2">The sequence shown here is derived from an EMBL/GenBank/DDBJ whole genome shotgun (WGS) entry which is preliminary data.</text>
</comment>
<accession>A0ABS2PHX1</accession>
<feature type="coiled-coil region" evidence="1">
    <location>
        <begin position="3"/>
        <end position="54"/>
    </location>
</feature>
<gene>
    <name evidence="2" type="ORF">JOD17_004177</name>
</gene>